<keyword evidence="2" id="KW-0472">Membrane</keyword>
<feature type="compositionally biased region" description="Basic and acidic residues" evidence="1">
    <location>
        <begin position="203"/>
        <end position="213"/>
    </location>
</feature>
<dbReference type="AlphaFoldDB" id="A0A8J3FM78"/>
<dbReference type="EMBL" id="BMMX01000001">
    <property type="protein sequence ID" value="GGK71027.1"/>
    <property type="molecule type" value="Genomic_DNA"/>
</dbReference>
<name>A0A8J3FM78_9ACTN</name>
<keyword evidence="4" id="KW-1185">Reference proteome</keyword>
<gene>
    <name evidence="3" type="ORF">GCM10012284_01000</name>
</gene>
<dbReference type="Pfam" id="PF09534">
    <property type="entry name" value="Trp_oprn_chp"/>
    <property type="match status" value="1"/>
</dbReference>
<feature type="region of interest" description="Disordered" evidence="1">
    <location>
        <begin position="142"/>
        <end position="213"/>
    </location>
</feature>
<reference evidence="3" key="2">
    <citation type="submission" date="2020-09" db="EMBL/GenBank/DDBJ databases">
        <authorList>
            <person name="Sun Q."/>
            <person name="Zhou Y."/>
        </authorList>
    </citation>
    <scope>NUCLEOTIDE SEQUENCE</scope>
    <source>
        <strain evidence="3">CGMCC 4.7299</strain>
    </source>
</reference>
<organism evidence="3 4">
    <name type="scientific">Mangrovihabitans endophyticus</name>
    <dbReference type="NCBI Taxonomy" id="1751298"/>
    <lineage>
        <taxon>Bacteria</taxon>
        <taxon>Bacillati</taxon>
        <taxon>Actinomycetota</taxon>
        <taxon>Actinomycetes</taxon>
        <taxon>Micromonosporales</taxon>
        <taxon>Micromonosporaceae</taxon>
        <taxon>Mangrovihabitans</taxon>
    </lineage>
</organism>
<feature type="transmembrane region" description="Helical" evidence="2">
    <location>
        <begin position="113"/>
        <end position="135"/>
    </location>
</feature>
<dbReference type="RefSeq" id="WP_229715302.1">
    <property type="nucleotide sequence ID" value="NZ_BMMX01000001.1"/>
</dbReference>
<evidence type="ECO:0000313" key="4">
    <source>
        <dbReference type="Proteomes" id="UP000656042"/>
    </source>
</evidence>
<feature type="compositionally biased region" description="Low complexity" evidence="1">
    <location>
        <begin position="153"/>
        <end position="171"/>
    </location>
</feature>
<proteinExistence type="predicted"/>
<feature type="transmembrane region" description="Helical" evidence="2">
    <location>
        <begin position="49"/>
        <end position="69"/>
    </location>
</feature>
<evidence type="ECO:0000256" key="2">
    <source>
        <dbReference type="SAM" id="Phobius"/>
    </source>
</evidence>
<evidence type="ECO:0008006" key="5">
    <source>
        <dbReference type="Google" id="ProtNLM"/>
    </source>
</evidence>
<dbReference type="InterPro" id="IPR019051">
    <property type="entry name" value="Trp_biosyn_TM_oprn/chp"/>
</dbReference>
<protein>
    <recommendedName>
        <fullName evidence="5">Tryptophan-associated transmembrane protein (Trp_oprn_chp)</fullName>
    </recommendedName>
</protein>
<evidence type="ECO:0000313" key="3">
    <source>
        <dbReference type="EMBL" id="GGK71027.1"/>
    </source>
</evidence>
<sequence>MPGERRPFLTALVACLAGAGLVAYGSTRTWSLVVVERPGLTDLRTATTGAAAYPWLIGLALVALAGAGALPATRGVVRRGLGVLVASCGAASAAGAVVARAGMHAGAAGAGAVAWPVVCVAGGLLVAAGGLAAAWRGHRWPSMGSRYERRPAGRSAGRPSGRPAGRVAPGAGEAGGRGDAQAAGARVSRPSAGPVDTRAAWDALDRGDDPTDT</sequence>
<feature type="transmembrane region" description="Helical" evidence="2">
    <location>
        <begin position="81"/>
        <end position="101"/>
    </location>
</feature>
<evidence type="ECO:0000256" key="1">
    <source>
        <dbReference type="SAM" id="MobiDB-lite"/>
    </source>
</evidence>
<accession>A0A8J3FM78</accession>
<comment type="caution">
    <text evidence="3">The sequence shown here is derived from an EMBL/GenBank/DDBJ whole genome shotgun (WGS) entry which is preliminary data.</text>
</comment>
<dbReference type="Proteomes" id="UP000656042">
    <property type="component" value="Unassembled WGS sequence"/>
</dbReference>
<keyword evidence="2" id="KW-1133">Transmembrane helix</keyword>
<keyword evidence="2" id="KW-0812">Transmembrane</keyword>
<reference evidence="3" key="1">
    <citation type="journal article" date="2014" name="Int. J. Syst. Evol. Microbiol.">
        <title>Complete genome sequence of Corynebacterium casei LMG S-19264T (=DSM 44701T), isolated from a smear-ripened cheese.</title>
        <authorList>
            <consortium name="US DOE Joint Genome Institute (JGI-PGF)"/>
            <person name="Walter F."/>
            <person name="Albersmeier A."/>
            <person name="Kalinowski J."/>
            <person name="Ruckert C."/>
        </authorList>
    </citation>
    <scope>NUCLEOTIDE SEQUENCE</scope>
    <source>
        <strain evidence="3">CGMCC 4.7299</strain>
    </source>
</reference>